<dbReference type="EC" id="3.1.3.16" evidence="1"/>
<keyword evidence="2" id="KW-1185">Reference proteome</keyword>
<keyword evidence="1" id="KW-0378">Hydrolase</keyword>
<dbReference type="InterPro" id="IPR036457">
    <property type="entry name" value="PPM-type-like_dom_sf"/>
</dbReference>
<dbReference type="SUPFAM" id="SSF81606">
    <property type="entry name" value="PP2C-like"/>
    <property type="match status" value="1"/>
</dbReference>
<organism evidence="2 3">
    <name type="scientific">Ziziphus jujuba</name>
    <name type="common">Chinese jujube</name>
    <name type="synonym">Ziziphus sativa</name>
    <dbReference type="NCBI Taxonomy" id="326968"/>
    <lineage>
        <taxon>Eukaryota</taxon>
        <taxon>Viridiplantae</taxon>
        <taxon>Streptophyta</taxon>
        <taxon>Embryophyta</taxon>
        <taxon>Tracheophyta</taxon>
        <taxon>Spermatophyta</taxon>
        <taxon>Magnoliopsida</taxon>
        <taxon>eudicotyledons</taxon>
        <taxon>Gunneridae</taxon>
        <taxon>Pentapetalae</taxon>
        <taxon>rosids</taxon>
        <taxon>fabids</taxon>
        <taxon>Rosales</taxon>
        <taxon>Rhamnaceae</taxon>
        <taxon>Paliureae</taxon>
        <taxon>Ziziphus</taxon>
    </lineage>
</organism>
<evidence type="ECO:0000256" key="1">
    <source>
        <dbReference type="RuleBase" id="RU366020"/>
    </source>
</evidence>
<comment type="catalytic activity">
    <reaction evidence="1">
        <text>O-phospho-L-seryl-[protein] + H2O = L-seryl-[protein] + phosphate</text>
        <dbReference type="Rhea" id="RHEA:20629"/>
        <dbReference type="Rhea" id="RHEA-COMP:9863"/>
        <dbReference type="Rhea" id="RHEA-COMP:11604"/>
        <dbReference type="ChEBI" id="CHEBI:15377"/>
        <dbReference type="ChEBI" id="CHEBI:29999"/>
        <dbReference type="ChEBI" id="CHEBI:43474"/>
        <dbReference type="ChEBI" id="CHEBI:83421"/>
        <dbReference type="EC" id="3.1.3.16"/>
    </reaction>
</comment>
<comment type="catalytic activity">
    <reaction evidence="1">
        <text>O-phospho-L-threonyl-[protein] + H2O = L-threonyl-[protein] + phosphate</text>
        <dbReference type="Rhea" id="RHEA:47004"/>
        <dbReference type="Rhea" id="RHEA-COMP:11060"/>
        <dbReference type="Rhea" id="RHEA-COMP:11605"/>
        <dbReference type="ChEBI" id="CHEBI:15377"/>
        <dbReference type="ChEBI" id="CHEBI:30013"/>
        <dbReference type="ChEBI" id="CHEBI:43474"/>
        <dbReference type="ChEBI" id="CHEBI:61977"/>
        <dbReference type="EC" id="3.1.3.16"/>
    </reaction>
</comment>
<evidence type="ECO:0000313" key="2">
    <source>
        <dbReference type="Proteomes" id="UP001652623"/>
    </source>
</evidence>
<keyword evidence="1" id="KW-0460">Magnesium</keyword>
<dbReference type="GeneID" id="107420257"/>
<keyword evidence="1" id="KW-0464">Manganese</keyword>
<comment type="cofactor">
    <cofactor evidence="1">
        <name>Mn(2+)</name>
        <dbReference type="ChEBI" id="CHEBI:29035"/>
    </cofactor>
</comment>
<gene>
    <name evidence="3" type="primary">LOC107420257</name>
</gene>
<evidence type="ECO:0000313" key="3">
    <source>
        <dbReference type="RefSeq" id="XP_060673015.1"/>
    </source>
</evidence>
<dbReference type="InterPro" id="IPR039123">
    <property type="entry name" value="PPTC7"/>
</dbReference>
<dbReference type="Proteomes" id="UP001652623">
    <property type="component" value="Chromosome 5"/>
</dbReference>
<comment type="cofactor">
    <cofactor evidence="1">
        <name>Mg(2+)</name>
        <dbReference type="ChEBI" id="CHEBI:18420"/>
    </cofactor>
</comment>
<dbReference type="Gene3D" id="3.60.40.10">
    <property type="entry name" value="PPM-type phosphatase domain"/>
    <property type="match status" value="1"/>
</dbReference>
<reference evidence="3" key="1">
    <citation type="submission" date="2025-08" db="UniProtKB">
        <authorList>
            <consortium name="RefSeq"/>
        </authorList>
    </citation>
    <scope>IDENTIFICATION</scope>
    <source>
        <tissue evidence="3">Seedling</tissue>
    </source>
</reference>
<keyword evidence="1" id="KW-0479">Metal-binding</keyword>
<comment type="similarity">
    <text evidence="1">Belongs to the PP2C family.</text>
</comment>
<dbReference type="RefSeq" id="XP_060673015.1">
    <property type="nucleotide sequence ID" value="XM_060817032.1"/>
</dbReference>
<accession>A0ABM4A8E7</accession>
<proteinExistence type="inferred from homology"/>
<sequence>MPSAYFSRLRTAIQRSIIGYEGGLQNSVEAFIGKGKLLFGNSKLLHLRSLSALSDLQALLQPGSLVAARLDSQLVNRKKNLSVVGTISRTFSIPSVSGPSLQVCGYHIDCLLSDPKQVSVGSKLPNRPMAASPRVLFGECHITSRCGHRLPSTESTFIIYNNRNRSFDGCHKISMSLKNREQHNNNAIYGYFIYEAGKRLCGSYPIIGSGSREFHSSSSLCSSAGTARDVSFDNSGREEQLANSADSSDQKVTAGKALKLVSGSCYLPHPDKEETGGEDAHFICVDEQAVGVADGVGGWADLGVDAGLYSRELMSNSVSAVQEEPKGSVDPARVLEKAHSSTKARGSSTACIIALTEQVFTVPVAPGDVIIAGTDGLFDNLYNNEITAVVVHAMRAGLGPQVTAQKIAALARQRAQDKDRQTPFSTAAQDAGFRYYGGKLDDITVIVSYVASSSDV</sequence>
<protein>
    <recommendedName>
        <fullName evidence="1">Protein phosphatase</fullName>
        <ecNumber evidence="1">3.1.3.16</ecNumber>
    </recommendedName>
</protein>
<keyword evidence="1" id="KW-0904">Protein phosphatase</keyword>
<name>A0ABM4A8E7_ZIZJJ</name>
<dbReference type="PANTHER" id="PTHR12320:SF83">
    <property type="entry name" value="PROTEIN PHOSPHATASE 2C 55-RELATED"/>
    <property type="match status" value="1"/>
</dbReference>
<dbReference type="PANTHER" id="PTHR12320">
    <property type="entry name" value="PROTEIN PHOSPHATASE 2C"/>
    <property type="match status" value="1"/>
</dbReference>